<reference evidence="3 4" key="1">
    <citation type="submission" date="2017-09" db="EMBL/GenBank/DDBJ databases">
        <title>Genome sequence of Lactobacillus brevis D7.</title>
        <authorList>
            <person name="Kwon M.-S."/>
            <person name="Lim S.K."/>
            <person name="Choi H.-J."/>
        </authorList>
    </citation>
    <scope>NUCLEOTIDE SEQUENCE [LARGE SCALE GENOMIC DNA]</scope>
    <source>
        <strain evidence="3 4">D7</strain>
    </source>
</reference>
<keyword evidence="1" id="KW-0238">DNA-binding</keyword>
<evidence type="ECO:0000313" key="4">
    <source>
        <dbReference type="Proteomes" id="UP000217918"/>
    </source>
</evidence>
<dbReference type="InterPro" id="IPR001387">
    <property type="entry name" value="Cro/C1-type_HTH"/>
</dbReference>
<name>A0A2A3TXX0_LEVBR</name>
<protein>
    <submittedName>
        <fullName evidence="3">Transcriptional regulator</fullName>
    </submittedName>
</protein>
<gene>
    <name evidence="3" type="ORF">CNR29_07515</name>
</gene>
<organism evidence="3 4">
    <name type="scientific">Levilactobacillus brevis</name>
    <name type="common">Lactobacillus brevis</name>
    <dbReference type="NCBI Taxonomy" id="1580"/>
    <lineage>
        <taxon>Bacteria</taxon>
        <taxon>Bacillati</taxon>
        <taxon>Bacillota</taxon>
        <taxon>Bacilli</taxon>
        <taxon>Lactobacillales</taxon>
        <taxon>Lactobacillaceae</taxon>
        <taxon>Levilactobacillus</taxon>
    </lineage>
</organism>
<feature type="domain" description="HTH cro/C1-type" evidence="2">
    <location>
        <begin position="7"/>
        <end position="61"/>
    </location>
</feature>
<dbReference type="InterPro" id="IPR010982">
    <property type="entry name" value="Lambda_DNA-bd_dom_sf"/>
</dbReference>
<dbReference type="PANTHER" id="PTHR46797">
    <property type="entry name" value="HTH-TYPE TRANSCRIPTIONAL REGULATOR"/>
    <property type="match status" value="1"/>
</dbReference>
<dbReference type="Pfam" id="PF01381">
    <property type="entry name" value="HTH_3"/>
    <property type="match status" value="1"/>
</dbReference>
<dbReference type="PROSITE" id="PS50943">
    <property type="entry name" value="HTH_CROC1"/>
    <property type="match status" value="1"/>
</dbReference>
<dbReference type="GO" id="GO:0005829">
    <property type="term" value="C:cytosol"/>
    <property type="evidence" value="ECO:0007669"/>
    <property type="project" value="TreeGrafter"/>
</dbReference>
<dbReference type="SUPFAM" id="SSF47413">
    <property type="entry name" value="lambda repressor-like DNA-binding domains"/>
    <property type="match status" value="1"/>
</dbReference>
<dbReference type="GO" id="GO:0003677">
    <property type="term" value="F:DNA binding"/>
    <property type="evidence" value="ECO:0007669"/>
    <property type="project" value="UniProtKB-KW"/>
</dbReference>
<evidence type="ECO:0000256" key="1">
    <source>
        <dbReference type="ARBA" id="ARBA00023125"/>
    </source>
</evidence>
<dbReference type="AlphaFoldDB" id="A0A2A3TXX0"/>
<dbReference type="EMBL" id="NVYO01000001">
    <property type="protein sequence ID" value="PBQ23872.1"/>
    <property type="molecule type" value="Genomic_DNA"/>
</dbReference>
<dbReference type="Gene3D" id="1.10.260.40">
    <property type="entry name" value="lambda repressor-like DNA-binding domains"/>
    <property type="match status" value="1"/>
</dbReference>
<comment type="caution">
    <text evidence="3">The sequence shown here is derived from an EMBL/GenBank/DDBJ whole genome shotgun (WGS) entry which is preliminary data.</text>
</comment>
<proteinExistence type="predicted"/>
<dbReference type="RefSeq" id="WP_096110095.1">
    <property type="nucleotide sequence ID" value="NZ_NVYO01000001.1"/>
</dbReference>
<dbReference type="InterPro" id="IPR050807">
    <property type="entry name" value="TransReg_Diox_bact_type"/>
</dbReference>
<evidence type="ECO:0000313" key="3">
    <source>
        <dbReference type="EMBL" id="PBQ23872.1"/>
    </source>
</evidence>
<dbReference type="CDD" id="cd00093">
    <property type="entry name" value="HTH_XRE"/>
    <property type="match status" value="1"/>
</dbReference>
<sequence>MTFAEQFKHFRQNAGLTQAQLADKSGIPQTTISGIESDGKVPGYFNARKLAKALGIDMNDFAPKEVVK</sequence>
<dbReference type="GO" id="GO:0003700">
    <property type="term" value="F:DNA-binding transcription factor activity"/>
    <property type="evidence" value="ECO:0007669"/>
    <property type="project" value="TreeGrafter"/>
</dbReference>
<evidence type="ECO:0000259" key="2">
    <source>
        <dbReference type="PROSITE" id="PS50943"/>
    </source>
</evidence>
<accession>A0A2A3TXX0</accession>
<dbReference type="PANTHER" id="PTHR46797:SF1">
    <property type="entry name" value="METHYLPHOSPHONATE SYNTHASE"/>
    <property type="match status" value="1"/>
</dbReference>
<dbReference type="SMART" id="SM00530">
    <property type="entry name" value="HTH_XRE"/>
    <property type="match status" value="1"/>
</dbReference>
<dbReference type="Proteomes" id="UP000217918">
    <property type="component" value="Unassembled WGS sequence"/>
</dbReference>